<organism evidence="1 2">
    <name type="scientific">Pristionchus mayeri</name>
    <dbReference type="NCBI Taxonomy" id="1317129"/>
    <lineage>
        <taxon>Eukaryota</taxon>
        <taxon>Metazoa</taxon>
        <taxon>Ecdysozoa</taxon>
        <taxon>Nematoda</taxon>
        <taxon>Chromadorea</taxon>
        <taxon>Rhabditida</taxon>
        <taxon>Rhabditina</taxon>
        <taxon>Diplogasteromorpha</taxon>
        <taxon>Diplogasteroidea</taxon>
        <taxon>Neodiplogasteridae</taxon>
        <taxon>Pristionchus</taxon>
    </lineage>
</organism>
<proteinExistence type="predicted"/>
<reference evidence="2" key="1">
    <citation type="submission" date="2022-10" db="EMBL/GenBank/DDBJ databases">
        <title>Genome assembly of Pristionchus species.</title>
        <authorList>
            <person name="Yoshida K."/>
            <person name="Sommer R.J."/>
        </authorList>
    </citation>
    <scope>NUCLEOTIDE SEQUENCE [LARGE SCALE GENOMIC DNA]</scope>
    <source>
        <strain evidence="2">RS5460</strain>
    </source>
</reference>
<keyword evidence="2" id="KW-1185">Reference proteome</keyword>
<gene>
    <name evidence="1" type="ORF">PMAYCL1PPCAC_17788</name>
</gene>
<evidence type="ECO:0000313" key="1">
    <source>
        <dbReference type="EMBL" id="GMR47593.1"/>
    </source>
</evidence>
<dbReference type="Proteomes" id="UP001328107">
    <property type="component" value="Unassembled WGS sequence"/>
</dbReference>
<feature type="non-terminal residue" evidence="1">
    <location>
        <position position="1"/>
    </location>
</feature>
<name>A0AAN5I0S1_9BILA</name>
<evidence type="ECO:0008006" key="3">
    <source>
        <dbReference type="Google" id="ProtNLM"/>
    </source>
</evidence>
<dbReference type="AlphaFoldDB" id="A0AAN5I0S1"/>
<comment type="caution">
    <text evidence="1">The sequence shown here is derived from an EMBL/GenBank/DDBJ whole genome shotgun (WGS) entry which is preliminary data.</text>
</comment>
<evidence type="ECO:0000313" key="2">
    <source>
        <dbReference type="Proteomes" id="UP001328107"/>
    </source>
</evidence>
<dbReference type="EMBL" id="BTRK01000004">
    <property type="protein sequence ID" value="GMR47593.1"/>
    <property type="molecule type" value="Genomic_DNA"/>
</dbReference>
<sequence>LAGTLVLIVASVSSSSIPVDGISLFVLASDLPANGNRTYEFAQPMLLYVSKDEGNQKYDTAIRFIDEKSGVRINAWAAAQSSLSSGTKKPVFLEGRTSITIHNFNEHVFDDTNFPAVFYFVDESLGSTVFEATEAIERRKVSAGENSTLTLMSASMAISLFDFKFVQGSSLRISGGGAAEVESAKHEIIILDDHISDASSWVNVPLPLVTVTSSEMEAFHLSVSTKQADRSMAPVGVKTVVMSPGYGFEIPSKDRKYSFKLEQSATVRIDYVGTMRLASSSLEVVGSDSKGKQTYEQKFDSKSWEHRTTNATFTAEVVSVDIRHSIGSPAGILVRIYTSGSSVFSLSSLIVLSLFRLM</sequence>
<accession>A0AAN5I0S1</accession>
<protein>
    <recommendedName>
        <fullName evidence="3">Dolichyl-diphosphooligosaccharide--protein glycosyltransferase subunit 1</fullName>
    </recommendedName>
</protein>